<comment type="similarity">
    <text evidence="2 13">Belongs to the integrin alpha chain family.</text>
</comment>
<dbReference type="InterPro" id="IPR028994">
    <property type="entry name" value="Integrin_alpha_N"/>
</dbReference>
<feature type="domain" description="Integrin alpha first immunoglubulin-like" evidence="14">
    <location>
        <begin position="458"/>
        <end position="615"/>
    </location>
</feature>
<dbReference type="PROSITE" id="PS51470">
    <property type="entry name" value="FG_GAP"/>
    <property type="match status" value="3"/>
</dbReference>
<feature type="repeat" description="FG-GAP" evidence="12">
    <location>
        <begin position="288"/>
        <end position="347"/>
    </location>
</feature>
<organism evidence="16 17">
    <name type="scientific">Scyliorhinus torazame</name>
    <name type="common">Cloudy catshark</name>
    <name type="synonym">Catulus torazame</name>
    <dbReference type="NCBI Taxonomy" id="75743"/>
    <lineage>
        <taxon>Eukaryota</taxon>
        <taxon>Metazoa</taxon>
        <taxon>Chordata</taxon>
        <taxon>Craniata</taxon>
        <taxon>Vertebrata</taxon>
        <taxon>Chondrichthyes</taxon>
        <taxon>Elasmobranchii</taxon>
        <taxon>Galeomorphii</taxon>
        <taxon>Galeoidea</taxon>
        <taxon>Carcharhiniformes</taxon>
        <taxon>Scyliorhinidae</taxon>
        <taxon>Scyliorhinus</taxon>
    </lineage>
</organism>
<keyword evidence="7" id="KW-1133">Transmembrane helix</keyword>
<accession>A0A401PDL9</accession>
<dbReference type="Pfam" id="PF08441">
    <property type="entry name" value="Integrin_A_Ig_1"/>
    <property type="match status" value="1"/>
</dbReference>
<dbReference type="GO" id="GO:0098609">
    <property type="term" value="P:cell-cell adhesion"/>
    <property type="evidence" value="ECO:0007669"/>
    <property type="project" value="TreeGrafter"/>
</dbReference>
<dbReference type="InterPro" id="IPR013649">
    <property type="entry name" value="Integrin_alpha_Ig-like_1"/>
</dbReference>
<dbReference type="OMA" id="HVVKLEC"/>
<evidence type="ECO:0000256" key="11">
    <source>
        <dbReference type="ARBA" id="ARBA00023180"/>
    </source>
</evidence>
<evidence type="ECO:0000256" key="1">
    <source>
        <dbReference type="ARBA" id="ARBA00004479"/>
    </source>
</evidence>
<dbReference type="AlphaFoldDB" id="A0A401PDL9"/>
<dbReference type="Pfam" id="PF20805">
    <property type="entry name" value="Integrin_A_Ig_2"/>
    <property type="match status" value="1"/>
</dbReference>
<dbReference type="EMBL" id="BFAA01004835">
    <property type="protein sequence ID" value="GCB71199.1"/>
    <property type="molecule type" value="Genomic_DNA"/>
</dbReference>
<dbReference type="Gene3D" id="2.60.40.1460">
    <property type="entry name" value="Integrin domains. Chain A, domain 2"/>
    <property type="match status" value="1"/>
</dbReference>
<keyword evidence="3" id="KW-0812">Transmembrane</keyword>
<feature type="repeat" description="FG-GAP" evidence="12">
    <location>
        <begin position="411"/>
        <end position="473"/>
    </location>
</feature>
<dbReference type="InterPro" id="IPR013519">
    <property type="entry name" value="Int_alpha_beta-p"/>
</dbReference>
<keyword evidence="9" id="KW-0472">Membrane</keyword>
<evidence type="ECO:0000256" key="3">
    <source>
        <dbReference type="ARBA" id="ARBA00022692"/>
    </source>
</evidence>
<evidence type="ECO:0000256" key="5">
    <source>
        <dbReference type="ARBA" id="ARBA00022737"/>
    </source>
</evidence>
<dbReference type="GO" id="GO:0007229">
    <property type="term" value="P:integrin-mediated signaling pathway"/>
    <property type="evidence" value="ECO:0007669"/>
    <property type="project" value="UniProtKB-KW"/>
</dbReference>
<dbReference type="SUPFAM" id="SSF69179">
    <property type="entry name" value="Integrin domains"/>
    <property type="match status" value="2"/>
</dbReference>
<evidence type="ECO:0000259" key="15">
    <source>
        <dbReference type="Pfam" id="PF20805"/>
    </source>
</evidence>
<dbReference type="Gene3D" id="2.130.10.130">
    <property type="entry name" value="Integrin alpha, N-terminal"/>
    <property type="match status" value="1"/>
</dbReference>
<evidence type="ECO:0000259" key="14">
    <source>
        <dbReference type="Pfam" id="PF08441"/>
    </source>
</evidence>
<keyword evidence="10 13" id="KW-0675">Receptor</keyword>
<name>A0A401PDL9_SCYTO</name>
<evidence type="ECO:0000256" key="13">
    <source>
        <dbReference type="RuleBase" id="RU003762"/>
    </source>
</evidence>
<dbReference type="InterPro" id="IPR000413">
    <property type="entry name" value="Integrin_alpha"/>
</dbReference>
<dbReference type="OrthoDB" id="5317514at2759"/>
<protein>
    <submittedName>
        <fullName evidence="16">Uncharacterized protein</fullName>
    </submittedName>
</protein>
<dbReference type="SUPFAM" id="SSF69318">
    <property type="entry name" value="Integrin alpha N-terminal domain"/>
    <property type="match status" value="1"/>
</dbReference>
<evidence type="ECO:0000256" key="10">
    <source>
        <dbReference type="ARBA" id="ARBA00023170"/>
    </source>
</evidence>
<dbReference type="GO" id="GO:0033627">
    <property type="term" value="P:cell adhesion mediated by integrin"/>
    <property type="evidence" value="ECO:0007669"/>
    <property type="project" value="TreeGrafter"/>
</dbReference>
<dbReference type="InterPro" id="IPR032695">
    <property type="entry name" value="Integrin_dom_sf"/>
</dbReference>
<keyword evidence="17" id="KW-1185">Reference proteome</keyword>
<evidence type="ECO:0000256" key="8">
    <source>
        <dbReference type="ARBA" id="ARBA00023037"/>
    </source>
</evidence>
<evidence type="ECO:0000313" key="17">
    <source>
        <dbReference type="Proteomes" id="UP000288216"/>
    </source>
</evidence>
<evidence type="ECO:0000256" key="2">
    <source>
        <dbReference type="ARBA" id="ARBA00008054"/>
    </source>
</evidence>
<keyword evidence="6 13" id="KW-0130">Cell adhesion</keyword>
<dbReference type="GO" id="GO:0005178">
    <property type="term" value="F:integrin binding"/>
    <property type="evidence" value="ECO:0007669"/>
    <property type="project" value="TreeGrafter"/>
</dbReference>
<proteinExistence type="inferred from homology"/>
<gene>
    <name evidence="16" type="ORF">scyTo_0010949</name>
</gene>
<dbReference type="GO" id="GO:0007160">
    <property type="term" value="P:cell-matrix adhesion"/>
    <property type="evidence" value="ECO:0007669"/>
    <property type="project" value="TreeGrafter"/>
</dbReference>
<comment type="subcellular location">
    <subcellularLocation>
        <location evidence="1 13">Membrane</location>
        <topology evidence="1 13">Single-pass type I membrane protein</topology>
    </subcellularLocation>
</comment>
<dbReference type="STRING" id="75743.A0A401PDL9"/>
<sequence length="776" mass="86051">MGLKKFVEGLDWCDIWRNLVLCCLFGTVHLYNLDLESPVLVKGLKGTLFGYSVLLHSYKGEKWFIVGAPKANSSREDAIVNPGIIYKCRIGQNPEGICEELHLGISAGTKCGPDCVEEKDNQWLGVSLSRQPKKDGYILACAHRWKNIYYLELYKRPLGSCFKIPADLQPSHDSRLLPCFRAYKRSPDHSKGLCQAGIASFLTEDLIVMGAPGSQYWTGTVAVMNVKTNSLLFYTDDENTVKYGSYLGYAVSAGHFTYPNSTEIVGGAPQQELTGQVYIFEQHGKTLKIIFKAKGKMLGSYFGSSVCAVDLNSDGLSDLLVGAPMYSTVREEGRVYVYLNTGLGVMKELAMELVGMNSYAARFGDVIVDLGDINDDGHADVAIGAPQEDDQQGAIYIYNGREKGISPTFSQRIHGQQISNNLHAFGQSISGGIDVDDNGYSDIAIGAFMSDRVVLLRSRPVVNIEAFLSLPPSINRKKKECFENGKPVVCVNVTVCFGYKGKKIPGHIVLLYNISTDVNRRDGFPPRFNLMSDSSLNSSLGHIALYHNIIKCNTHQAFMKGEVRDFRTPVYFEASYSLGKHIVKNESTNSFPPLQPVLQRKENQVNGVKNKTYFERFCAFEDCDANLQVSGKLLLTGSHVNKSYLAVQEVKRIILNVSLFNAGDDAYSTTLHIKLPKDLYLIKMVKVVEKHVTCDLISDENSTSLECTVGHLYMDFLSKVGLSFFLDASKFTRAEEDIVITVNATCENERSLDLLEDNFVTLSLPLKYEVNVAVHG</sequence>
<reference evidence="16 17" key="1">
    <citation type="journal article" date="2018" name="Nat. Ecol. Evol.">
        <title>Shark genomes provide insights into elasmobranch evolution and the origin of vertebrates.</title>
        <authorList>
            <person name="Hara Y"/>
            <person name="Yamaguchi K"/>
            <person name="Onimaru K"/>
            <person name="Kadota M"/>
            <person name="Koyanagi M"/>
            <person name="Keeley SD"/>
            <person name="Tatsumi K"/>
            <person name="Tanaka K"/>
            <person name="Motone F"/>
            <person name="Kageyama Y"/>
            <person name="Nozu R"/>
            <person name="Adachi N"/>
            <person name="Nishimura O"/>
            <person name="Nakagawa R"/>
            <person name="Tanegashima C"/>
            <person name="Kiyatake I"/>
            <person name="Matsumoto R"/>
            <person name="Murakumo K"/>
            <person name="Nishida K"/>
            <person name="Terakita A"/>
            <person name="Kuratani S"/>
            <person name="Sato K"/>
            <person name="Hyodo S Kuraku.S."/>
        </authorList>
    </citation>
    <scope>NUCLEOTIDE SEQUENCE [LARGE SCALE GENOMIC DNA]</scope>
</reference>
<keyword evidence="4" id="KW-0732">Signal</keyword>
<evidence type="ECO:0000313" key="16">
    <source>
        <dbReference type="EMBL" id="GCB71199.1"/>
    </source>
</evidence>
<dbReference type="PANTHER" id="PTHR23220:SF78">
    <property type="entry name" value="INTEGRIN ALPHA-4"/>
    <property type="match status" value="1"/>
</dbReference>
<keyword evidence="11" id="KW-0325">Glycoprotein</keyword>
<feature type="repeat" description="FG-GAP" evidence="12">
    <location>
        <begin position="349"/>
        <end position="407"/>
    </location>
</feature>
<keyword evidence="8 13" id="KW-0401">Integrin</keyword>
<evidence type="ECO:0000256" key="12">
    <source>
        <dbReference type="PROSITE-ProRule" id="PRU00803"/>
    </source>
</evidence>
<dbReference type="InterPro" id="IPR013517">
    <property type="entry name" value="FG-GAP"/>
</dbReference>
<dbReference type="Proteomes" id="UP000288216">
    <property type="component" value="Unassembled WGS sequence"/>
</dbReference>
<feature type="domain" description="Integrin alpha second immunoglobulin-like" evidence="15">
    <location>
        <begin position="618"/>
        <end position="765"/>
    </location>
</feature>
<dbReference type="GO" id="GO:0008305">
    <property type="term" value="C:integrin complex"/>
    <property type="evidence" value="ECO:0007669"/>
    <property type="project" value="InterPro"/>
</dbReference>
<evidence type="ECO:0000256" key="6">
    <source>
        <dbReference type="ARBA" id="ARBA00022889"/>
    </source>
</evidence>
<dbReference type="InterPro" id="IPR048285">
    <property type="entry name" value="Integrin_alpha_Ig-like_2"/>
</dbReference>
<dbReference type="Gene3D" id="2.60.40.1510">
    <property type="entry name" value="ntegrin, alpha v. Chain A, domain 3"/>
    <property type="match status" value="1"/>
</dbReference>
<keyword evidence="5" id="KW-0677">Repeat</keyword>
<dbReference type="GO" id="GO:0009897">
    <property type="term" value="C:external side of plasma membrane"/>
    <property type="evidence" value="ECO:0007669"/>
    <property type="project" value="TreeGrafter"/>
</dbReference>
<evidence type="ECO:0000256" key="9">
    <source>
        <dbReference type="ARBA" id="ARBA00023136"/>
    </source>
</evidence>
<dbReference type="SMART" id="SM00191">
    <property type="entry name" value="Int_alpha"/>
    <property type="match status" value="5"/>
</dbReference>
<dbReference type="PANTHER" id="PTHR23220">
    <property type="entry name" value="INTEGRIN ALPHA"/>
    <property type="match status" value="1"/>
</dbReference>
<evidence type="ECO:0000256" key="4">
    <source>
        <dbReference type="ARBA" id="ARBA00022729"/>
    </source>
</evidence>
<evidence type="ECO:0000256" key="7">
    <source>
        <dbReference type="ARBA" id="ARBA00022989"/>
    </source>
</evidence>
<dbReference type="Pfam" id="PF01839">
    <property type="entry name" value="FG-GAP"/>
    <property type="match status" value="2"/>
</dbReference>
<comment type="caution">
    <text evidence="16">The sequence shown here is derived from an EMBL/GenBank/DDBJ whole genome shotgun (WGS) entry which is preliminary data.</text>
</comment>
<dbReference type="PRINTS" id="PR01185">
    <property type="entry name" value="INTEGRINA"/>
</dbReference>